<evidence type="ECO:0000256" key="1">
    <source>
        <dbReference type="SAM" id="MobiDB-lite"/>
    </source>
</evidence>
<dbReference type="EMBL" id="MN740995">
    <property type="protein sequence ID" value="QHU22075.1"/>
    <property type="molecule type" value="Genomic_DNA"/>
</dbReference>
<feature type="compositionally biased region" description="Basic and acidic residues" evidence="1">
    <location>
        <begin position="55"/>
        <end position="65"/>
    </location>
</feature>
<evidence type="ECO:0000313" key="2">
    <source>
        <dbReference type="EMBL" id="QHU22075.1"/>
    </source>
</evidence>
<reference evidence="2" key="1">
    <citation type="journal article" date="2020" name="Nature">
        <title>Giant virus diversity and host interactions through global metagenomics.</title>
        <authorList>
            <person name="Schulz F."/>
            <person name="Roux S."/>
            <person name="Paez-Espino D."/>
            <person name="Jungbluth S."/>
            <person name="Walsh D.A."/>
            <person name="Denef V.J."/>
            <person name="McMahon K.D."/>
            <person name="Konstantinidis K.T."/>
            <person name="Eloe-Fadrosh E.A."/>
            <person name="Kyrpides N.C."/>
            <person name="Woyke T."/>
        </authorList>
    </citation>
    <scope>NUCLEOTIDE SEQUENCE</scope>
    <source>
        <strain evidence="2">GVMAG-S-3300013286-35</strain>
    </source>
</reference>
<sequence>MPGKYVPPHLRRAGLLVAPPEQKKRGVKWPSNATGDPTLNVKHHRYTIKAKRTPTRAEKAKEQSRRLAKRVLRPNAHTRKGLIKGQKPKRHVRSAPSPLKKRRTLKAASK</sequence>
<organism evidence="2">
    <name type="scientific">viral metagenome</name>
    <dbReference type="NCBI Taxonomy" id="1070528"/>
    <lineage>
        <taxon>unclassified sequences</taxon>
        <taxon>metagenomes</taxon>
        <taxon>organismal metagenomes</taxon>
    </lineage>
</organism>
<dbReference type="AlphaFoldDB" id="A0A6C0KVT6"/>
<name>A0A6C0KVT6_9ZZZZ</name>
<feature type="compositionally biased region" description="Basic residues" evidence="1">
    <location>
        <begin position="66"/>
        <end position="110"/>
    </location>
</feature>
<proteinExistence type="predicted"/>
<accession>A0A6C0KVT6</accession>
<feature type="region of interest" description="Disordered" evidence="1">
    <location>
        <begin position="50"/>
        <end position="110"/>
    </location>
</feature>
<protein>
    <submittedName>
        <fullName evidence="2">Uncharacterized protein</fullName>
    </submittedName>
</protein>